<gene>
    <name evidence="1" type="ORF">E2C01_090688</name>
</gene>
<organism evidence="1 2">
    <name type="scientific">Portunus trituberculatus</name>
    <name type="common">Swimming crab</name>
    <name type="synonym">Neptunus trituberculatus</name>
    <dbReference type="NCBI Taxonomy" id="210409"/>
    <lineage>
        <taxon>Eukaryota</taxon>
        <taxon>Metazoa</taxon>
        <taxon>Ecdysozoa</taxon>
        <taxon>Arthropoda</taxon>
        <taxon>Crustacea</taxon>
        <taxon>Multicrustacea</taxon>
        <taxon>Malacostraca</taxon>
        <taxon>Eumalacostraca</taxon>
        <taxon>Eucarida</taxon>
        <taxon>Decapoda</taxon>
        <taxon>Pleocyemata</taxon>
        <taxon>Brachyura</taxon>
        <taxon>Eubrachyura</taxon>
        <taxon>Portunoidea</taxon>
        <taxon>Portunidae</taxon>
        <taxon>Portuninae</taxon>
        <taxon>Portunus</taxon>
    </lineage>
</organism>
<comment type="caution">
    <text evidence="1">The sequence shown here is derived from an EMBL/GenBank/DDBJ whole genome shotgun (WGS) entry which is preliminary data.</text>
</comment>
<evidence type="ECO:0000313" key="1">
    <source>
        <dbReference type="EMBL" id="MPC95474.1"/>
    </source>
</evidence>
<protein>
    <submittedName>
        <fullName evidence="1">Uncharacterized protein</fullName>
    </submittedName>
</protein>
<sequence length="87" mass="9242">MTTPPHHHTTSVYLVQTLHMGALGHLRAASQGDVKKNEGTGQLSGLLAASSKASVEVSMSGFGLQDGIILEDKRRGRVEVRTDRCSG</sequence>
<keyword evidence="2" id="KW-1185">Reference proteome</keyword>
<dbReference type="EMBL" id="VSRR010102382">
    <property type="protein sequence ID" value="MPC95474.1"/>
    <property type="molecule type" value="Genomic_DNA"/>
</dbReference>
<dbReference type="AlphaFoldDB" id="A0A5B7JT32"/>
<proteinExistence type="predicted"/>
<name>A0A5B7JT32_PORTR</name>
<dbReference type="Proteomes" id="UP000324222">
    <property type="component" value="Unassembled WGS sequence"/>
</dbReference>
<reference evidence="1 2" key="1">
    <citation type="submission" date="2019-05" db="EMBL/GenBank/DDBJ databases">
        <title>Another draft genome of Portunus trituberculatus and its Hox gene families provides insights of decapod evolution.</title>
        <authorList>
            <person name="Jeong J.-H."/>
            <person name="Song I."/>
            <person name="Kim S."/>
            <person name="Choi T."/>
            <person name="Kim D."/>
            <person name="Ryu S."/>
            <person name="Kim W."/>
        </authorList>
    </citation>
    <scope>NUCLEOTIDE SEQUENCE [LARGE SCALE GENOMIC DNA]</scope>
    <source>
        <tissue evidence="1">Muscle</tissue>
    </source>
</reference>
<evidence type="ECO:0000313" key="2">
    <source>
        <dbReference type="Proteomes" id="UP000324222"/>
    </source>
</evidence>
<accession>A0A5B7JT32</accession>